<gene>
    <name evidence="2" type="ORF">HNQ88_003747</name>
</gene>
<dbReference type="RefSeq" id="WP_309940785.1">
    <property type="nucleotide sequence ID" value="NZ_AP025306.1"/>
</dbReference>
<reference evidence="2" key="1">
    <citation type="submission" date="2023-07" db="EMBL/GenBank/DDBJ databases">
        <title>Genomic Encyclopedia of Type Strains, Phase IV (KMG-IV): sequencing the most valuable type-strain genomes for metagenomic binning, comparative biology and taxonomic classification.</title>
        <authorList>
            <person name="Goeker M."/>
        </authorList>
    </citation>
    <scope>NUCLEOTIDE SEQUENCE</scope>
    <source>
        <strain evidence="2">DSM 26174</strain>
    </source>
</reference>
<organism evidence="2 3">
    <name type="scientific">Aureibacter tunicatorum</name>
    <dbReference type="NCBI Taxonomy" id="866807"/>
    <lineage>
        <taxon>Bacteria</taxon>
        <taxon>Pseudomonadati</taxon>
        <taxon>Bacteroidota</taxon>
        <taxon>Cytophagia</taxon>
        <taxon>Cytophagales</taxon>
        <taxon>Persicobacteraceae</taxon>
        <taxon>Aureibacter</taxon>
    </lineage>
</organism>
<feature type="coiled-coil region" evidence="1">
    <location>
        <begin position="230"/>
        <end position="257"/>
    </location>
</feature>
<evidence type="ECO:0000313" key="2">
    <source>
        <dbReference type="EMBL" id="MDR6240671.1"/>
    </source>
</evidence>
<sequence>MLSNESLENTRAYEYSSRPQATSDNCVSKFPPPCFQSSSKPLQCARLKADAKEWYGKRGIRRDLERQRFVRASIRKSIILPVTSSYPHLTLDIEYVKPVDRVNQKVELVCNQMHYSKSADSPRIFFEEDWSTGEFVCLTDDPQLPDILPKMMQWIRNSGLDIKVKVPDGMVLNEPVAKKKKKKKKATASTGTETIDSKMDELAIDETQAKDDPVLEQEPIAVAARSKPKKKKKATKLSAEEKEKRRLEYENYKLEGELKFSDLNPYFTKLFDENPSMLAEFTRHQIKIDQIRAREIFVPLEDRVMKERKDWEKKFLHYYYEIVKKDQVNNKRKHVDFSRWVFERAKTSIVPKIKDYQLLHFMPQDMRLNPDDEFEGRTFRYSLKLSVDIFTIQLEILRYSEAADFANQVFKFLHEVNEEDTFFYYYGHKWRVSKLKKDLDAIPDEMKMAGDDKLMEFKPTELDDFIMRCEEFWDEQVAIFLMHKRKAMEMMAKWRDMSPQAMRQLDMKAKQLVEGHGGNMKAITVEMLDELYEKEYASKHEAGAVASKR</sequence>
<name>A0AAE4BTD2_9BACT</name>
<keyword evidence="1" id="KW-0175">Coiled coil</keyword>
<comment type="caution">
    <text evidence="2">The sequence shown here is derived from an EMBL/GenBank/DDBJ whole genome shotgun (WGS) entry which is preliminary data.</text>
</comment>
<protein>
    <submittedName>
        <fullName evidence="2">Uncharacterized protein</fullName>
    </submittedName>
</protein>
<evidence type="ECO:0000313" key="3">
    <source>
        <dbReference type="Proteomes" id="UP001185092"/>
    </source>
</evidence>
<accession>A0AAE4BTD2</accession>
<dbReference type="Proteomes" id="UP001185092">
    <property type="component" value="Unassembled WGS sequence"/>
</dbReference>
<dbReference type="EMBL" id="JAVDQD010000005">
    <property type="protein sequence ID" value="MDR6240671.1"/>
    <property type="molecule type" value="Genomic_DNA"/>
</dbReference>
<keyword evidence="3" id="KW-1185">Reference proteome</keyword>
<evidence type="ECO:0000256" key="1">
    <source>
        <dbReference type="SAM" id="Coils"/>
    </source>
</evidence>
<proteinExistence type="predicted"/>
<dbReference type="AlphaFoldDB" id="A0AAE4BTD2"/>